<protein>
    <submittedName>
        <fullName evidence="1">Uncharacterized protein</fullName>
    </submittedName>
</protein>
<dbReference type="EMBL" id="JARBJD010000050">
    <property type="protein sequence ID" value="KAK2956978.1"/>
    <property type="molecule type" value="Genomic_DNA"/>
</dbReference>
<evidence type="ECO:0000313" key="2">
    <source>
        <dbReference type="Proteomes" id="UP001281761"/>
    </source>
</evidence>
<proteinExistence type="predicted"/>
<organism evidence="1 2">
    <name type="scientific">Blattamonas nauphoetae</name>
    <dbReference type="NCBI Taxonomy" id="2049346"/>
    <lineage>
        <taxon>Eukaryota</taxon>
        <taxon>Metamonada</taxon>
        <taxon>Preaxostyla</taxon>
        <taxon>Oxymonadida</taxon>
        <taxon>Blattamonas</taxon>
    </lineage>
</organism>
<accession>A0ABQ9XZU2</accession>
<gene>
    <name evidence="1" type="ORF">BLNAU_8053</name>
</gene>
<evidence type="ECO:0000313" key="1">
    <source>
        <dbReference type="EMBL" id="KAK2956978.1"/>
    </source>
</evidence>
<dbReference type="Proteomes" id="UP001281761">
    <property type="component" value="Unassembled WGS sequence"/>
</dbReference>
<sequence length="157" mass="17368">MKSQPALDDSLEAQAVKFLKCVRFQNDTSAEAFLGRLATFSGDSSTHFVQSIVVLISSGSQTIIMAAMKMVSSLVMKCSPHILLALVKADLIHQIIESLNPLFLSFPEAVNIHTCLVRSISRSVWLTTPYYLAVLRIEDGNEQQAVRETGMNLPERE</sequence>
<comment type="caution">
    <text evidence="1">The sequence shown here is derived from an EMBL/GenBank/DDBJ whole genome shotgun (WGS) entry which is preliminary data.</text>
</comment>
<reference evidence="1 2" key="1">
    <citation type="journal article" date="2022" name="bioRxiv">
        <title>Genomics of Preaxostyla Flagellates Illuminates Evolutionary Transitions and the Path Towards Mitochondrial Loss.</title>
        <authorList>
            <person name="Novak L.V.F."/>
            <person name="Treitli S.C."/>
            <person name="Pyrih J."/>
            <person name="Halakuc P."/>
            <person name="Pipaliya S.V."/>
            <person name="Vacek V."/>
            <person name="Brzon O."/>
            <person name="Soukal P."/>
            <person name="Eme L."/>
            <person name="Dacks J.B."/>
            <person name="Karnkowska A."/>
            <person name="Elias M."/>
            <person name="Hampl V."/>
        </authorList>
    </citation>
    <scope>NUCLEOTIDE SEQUENCE [LARGE SCALE GENOMIC DNA]</scope>
    <source>
        <strain evidence="1">NAU3</strain>
        <tissue evidence="1">Gut</tissue>
    </source>
</reference>
<keyword evidence="2" id="KW-1185">Reference proteome</keyword>
<name>A0ABQ9XZU2_9EUKA</name>